<dbReference type="PANTHER" id="PTHR43681">
    <property type="entry name" value="TRANSMEMBRANE GTPASE FZO"/>
    <property type="match status" value="1"/>
</dbReference>
<keyword evidence="1" id="KW-0812">Transmembrane</keyword>
<evidence type="ECO:0000259" key="2">
    <source>
        <dbReference type="Pfam" id="PF00350"/>
    </source>
</evidence>
<dbReference type="PANTHER" id="PTHR43681:SF1">
    <property type="entry name" value="SARCALUMENIN"/>
    <property type="match status" value="1"/>
</dbReference>
<dbReference type="Proteomes" id="UP000295680">
    <property type="component" value="Unassembled WGS sequence"/>
</dbReference>
<comment type="caution">
    <text evidence="3">The sequence shown here is derived from an EMBL/GenBank/DDBJ whole genome shotgun (WGS) entry which is preliminary data.</text>
</comment>
<evidence type="ECO:0000313" key="4">
    <source>
        <dbReference type="Proteomes" id="UP000295680"/>
    </source>
</evidence>
<dbReference type="RefSeq" id="WP_132110697.1">
    <property type="nucleotide sequence ID" value="NZ_SLWS01000001.1"/>
</dbReference>
<feature type="domain" description="Dynamin N-terminal" evidence="2">
    <location>
        <begin position="50"/>
        <end position="204"/>
    </location>
</feature>
<sequence length="635" mass="68642">MSTPTKQPLSLPKQVAQHREVMLDLLRDTAPESARWVEDLRGRRRRQPTVVTVGETNRGKSSLVNALLNQPGLSPVDADVATATYLVFGHADEWTARACYPGQLAPVPVELNQLINWVSAGHELPEGQLPPRYVEVDGPVELLSKISVVDTPGVGGLDSVHGELALEAAASATALMFVVDASAPFTVGELNFLKNVGDRVETIIFALSKVDAYRGWRQVLEADEALLKEHAPRFAGSTFYPVSARMYEMAAKAPNPDAGGMLRERSGLPLLAGALQELVIGKAAMLAEANTLRAIGTSLDEVKVRLAAEVRALTTGADEAKVLRERKEELTAERKSSTRGWQVRMRTEVQRCRMENTHEVSREMRDMQTWFRQAIDAADKDALAKLPADVDAALQVVSRRISNSVGMRLNKIGDTVLKDLFTREELAVLQAQYARAGHPPVVLRTPEKKPATSEDKLMVMMGVSGGVGLGKLATLPLGIFGAAAAGTLGVVVAPVTIVLGLGAGWWIAKTRKHAQEKQHMKTWLTDAMADARSTLDQMVADQLIQAEQELSLALDDALGRRIGAIEEELREVDKAMRLGATERSKRLQVVNKQLADVESGKETADTLLALIRSAKVRVSTPGGDSSAAQGTAAAI</sequence>
<dbReference type="OrthoDB" id="4746525at2"/>
<protein>
    <submittedName>
        <fullName evidence="3">Dynamin family protein</fullName>
    </submittedName>
</protein>
<accession>A0A4R2JZG6</accession>
<dbReference type="Gene3D" id="3.40.50.300">
    <property type="entry name" value="P-loop containing nucleotide triphosphate hydrolases"/>
    <property type="match status" value="1"/>
</dbReference>
<dbReference type="InterPro" id="IPR045063">
    <property type="entry name" value="Dynamin_N"/>
</dbReference>
<proteinExistence type="predicted"/>
<dbReference type="InterPro" id="IPR027417">
    <property type="entry name" value="P-loop_NTPase"/>
</dbReference>
<dbReference type="InterPro" id="IPR051943">
    <property type="entry name" value="TRAFAC_Dynamin-like_GTPase"/>
</dbReference>
<dbReference type="SUPFAM" id="SSF52540">
    <property type="entry name" value="P-loop containing nucleoside triphosphate hydrolases"/>
    <property type="match status" value="1"/>
</dbReference>
<keyword evidence="1" id="KW-1133">Transmembrane helix</keyword>
<evidence type="ECO:0000256" key="1">
    <source>
        <dbReference type="SAM" id="Phobius"/>
    </source>
</evidence>
<evidence type="ECO:0000313" key="3">
    <source>
        <dbReference type="EMBL" id="TCO64757.1"/>
    </source>
</evidence>
<dbReference type="Pfam" id="PF00350">
    <property type="entry name" value="Dynamin_N"/>
    <property type="match status" value="1"/>
</dbReference>
<dbReference type="EMBL" id="SLWS01000001">
    <property type="protein sequence ID" value="TCO64757.1"/>
    <property type="molecule type" value="Genomic_DNA"/>
</dbReference>
<feature type="transmembrane region" description="Helical" evidence="1">
    <location>
        <begin position="485"/>
        <end position="508"/>
    </location>
</feature>
<dbReference type="AlphaFoldDB" id="A0A4R2JZG6"/>
<keyword evidence="1" id="KW-0472">Membrane</keyword>
<name>A0A4R2JZG6_9PSEU</name>
<organism evidence="3 4">
    <name type="scientific">Actinocrispum wychmicini</name>
    <dbReference type="NCBI Taxonomy" id="1213861"/>
    <lineage>
        <taxon>Bacteria</taxon>
        <taxon>Bacillati</taxon>
        <taxon>Actinomycetota</taxon>
        <taxon>Actinomycetes</taxon>
        <taxon>Pseudonocardiales</taxon>
        <taxon>Pseudonocardiaceae</taxon>
        <taxon>Actinocrispum</taxon>
    </lineage>
</organism>
<keyword evidence="4" id="KW-1185">Reference proteome</keyword>
<gene>
    <name evidence="3" type="ORF">EV192_101539</name>
</gene>
<reference evidence="3 4" key="1">
    <citation type="submission" date="2019-03" db="EMBL/GenBank/DDBJ databases">
        <title>Genomic Encyclopedia of Type Strains, Phase IV (KMG-IV): sequencing the most valuable type-strain genomes for metagenomic binning, comparative biology and taxonomic classification.</title>
        <authorList>
            <person name="Goeker M."/>
        </authorList>
    </citation>
    <scope>NUCLEOTIDE SEQUENCE [LARGE SCALE GENOMIC DNA]</scope>
    <source>
        <strain evidence="3 4">DSM 45934</strain>
    </source>
</reference>